<feature type="region of interest" description="Disordered" evidence="2">
    <location>
        <begin position="320"/>
        <end position="444"/>
    </location>
</feature>
<evidence type="ECO:0000313" key="4">
    <source>
        <dbReference type="Proteomes" id="UP000006727"/>
    </source>
</evidence>
<dbReference type="InterPro" id="IPR004882">
    <property type="entry name" value="Luc7-rel"/>
</dbReference>
<organism evidence="3 4">
    <name type="scientific">Physcomitrium patens</name>
    <name type="common">Spreading-leaved earth moss</name>
    <name type="synonym">Physcomitrella patens</name>
    <dbReference type="NCBI Taxonomy" id="3218"/>
    <lineage>
        <taxon>Eukaryota</taxon>
        <taxon>Viridiplantae</taxon>
        <taxon>Streptophyta</taxon>
        <taxon>Embryophyta</taxon>
        <taxon>Bryophyta</taxon>
        <taxon>Bryophytina</taxon>
        <taxon>Bryopsida</taxon>
        <taxon>Funariidae</taxon>
        <taxon>Funariales</taxon>
        <taxon>Funariaceae</taxon>
        <taxon>Physcomitrium</taxon>
    </lineage>
</organism>
<reference evidence="3" key="3">
    <citation type="submission" date="2020-12" db="UniProtKB">
        <authorList>
            <consortium name="EnsemblPlants"/>
        </authorList>
    </citation>
    <scope>IDENTIFICATION</scope>
</reference>
<sequence length="444" mass="51676">MDAFRKQLDALMGANRNGDVLEVKRNYWDRDVCRLYLTGLCPHDLFQLTKMDLGPCSKVHSLQLRKEYEEAKANGKDNYDRDLEDCLEKHIVECDRKIQRALKRLEDDDAGAATAIAVSEVTQSPEALEYTRQIKEKLKAAEYLDLEGRGDDKIRIMEVVQELQTKRADKQAMSLLEAFNKDRALMPQPLANPPPLAPLPTLVTLPPDARTQEMIKEKLKKAEELGELGMVDEAQKAMEEAEALKKLGARQETVTDPAKLLAPEVRIADQKLRVCDICGAFLSIYDSDRRLADHFGGKLHLGYMQIREKLVDLRAERAARNAGPLDDEKSREPSKARSMSRDREKERDVDRERADREKVKEAERERERDRDRERTRGRDRDRGRDHRSGSGRGRDRDRDGERDRGRSDRDYNSRSRRSRSRSRERSRDRDRSDRYRRHDRYARY</sequence>
<accession>A0A7I4B521</accession>
<proteinExistence type="inferred from homology"/>
<feature type="compositionally biased region" description="Basic residues" evidence="2">
    <location>
        <begin position="434"/>
        <end position="444"/>
    </location>
</feature>
<feature type="compositionally biased region" description="Basic and acidic residues" evidence="2">
    <location>
        <begin position="326"/>
        <end position="413"/>
    </location>
</feature>
<reference evidence="3 4" key="2">
    <citation type="journal article" date="2018" name="Plant J.">
        <title>The Physcomitrella patens chromosome-scale assembly reveals moss genome structure and evolution.</title>
        <authorList>
            <person name="Lang D."/>
            <person name="Ullrich K.K."/>
            <person name="Murat F."/>
            <person name="Fuchs J."/>
            <person name="Jenkins J."/>
            <person name="Haas F.B."/>
            <person name="Piednoel M."/>
            <person name="Gundlach H."/>
            <person name="Van Bel M."/>
            <person name="Meyberg R."/>
            <person name="Vives C."/>
            <person name="Morata J."/>
            <person name="Symeonidi A."/>
            <person name="Hiss M."/>
            <person name="Muchero W."/>
            <person name="Kamisugi Y."/>
            <person name="Saleh O."/>
            <person name="Blanc G."/>
            <person name="Decker E.L."/>
            <person name="van Gessel N."/>
            <person name="Grimwood J."/>
            <person name="Hayes R.D."/>
            <person name="Graham S.W."/>
            <person name="Gunter L.E."/>
            <person name="McDaniel S.F."/>
            <person name="Hoernstein S.N.W."/>
            <person name="Larsson A."/>
            <person name="Li F.W."/>
            <person name="Perroud P.F."/>
            <person name="Phillips J."/>
            <person name="Ranjan P."/>
            <person name="Rokshar D.S."/>
            <person name="Rothfels C.J."/>
            <person name="Schneider L."/>
            <person name="Shu S."/>
            <person name="Stevenson D.W."/>
            <person name="Thummler F."/>
            <person name="Tillich M."/>
            <person name="Villarreal Aguilar J.C."/>
            <person name="Widiez T."/>
            <person name="Wong G.K."/>
            <person name="Wymore A."/>
            <person name="Zhang Y."/>
            <person name="Zimmer A.D."/>
            <person name="Quatrano R.S."/>
            <person name="Mayer K.F.X."/>
            <person name="Goodstein D."/>
            <person name="Casacuberta J.M."/>
            <person name="Vandepoele K."/>
            <person name="Reski R."/>
            <person name="Cuming A.C."/>
            <person name="Tuskan G.A."/>
            <person name="Maumus F."/>
            <person name="Salse J."/>
            <person name="Schmutz J."/>
            <person name="Rensing S.A."/>
        </authorList>
    </citation>
    <scope>NUCLEOTIDE SEQUENCE [LARGE SCALE GENOMIC DNA]</scope>
    <source>
        <strain evidence="3 4">cv. Gransden 2004</strain>
    </source>
</reference>
<dbReference type="OMA" id="GWRNDRV"/>
<dbReference type="AlphaFoldDB" id="A0A7I4B521"/>
<dbReference type="Gramene" id="Pp3c16_8650V3.5">
    <property type="protein sequence ID" value="Pp3c16_8650V3.5"/>
    <property type="gene ID" value="Pp3c16_8650"/>
</dbReference>
<comment type="similarity">
    <text evidence="1">Belongs to the Luc7 family.</text>
</comment>
<dbReference type="GO" id="GO:0006376">
    <property type="term" value="P:mRNA splice site recognition"/>
    <property type="evidence" value="ECO:0007669"/>
    <property type="project" value="InterPro"/>
</dbReference>
<reference evidence="3 4" key="1">
    <citation type="journal article" date="2008" name="Science">
        <title>The Physcomitrella genome reveals evolutionary insights into the conquest of land by plants.</title>
        <authorList>
            <person name="Rensing S."/>
            <person name="Lang D."/>
            <person name="Zimmer A."/>
            <person name="Terry A."/>
            <person name="Salamov A."/>
            <person name="Shapiro H."/>
            <person name="Nishiyama T."/>
            <person name="Perroud P.-F."/>
            <person name="Lindquist E."/>
            <person name="Kamisugi Y."/>
            <person name="Tanahashi T."/>
            <person name="Sakakibara K."/>
            <person name="Fujita T."/>
            <person name="Oishi K."/>
            <person name="Shin-I T."/>
            <person name="Kuroki Y."/>
            <person name="Toyoda A."/>
            <person name="Suzuki Y."/>
            <person name="Hashimoto A."/>
            <person name="Yamaguchi K."/>
            <person name="Sugano A."/>
            <person name="Kohara Y."/>
            <person name="Fujiyama A."/>
            <person name="Anterola A."/>
            <person name="Aoki S."/>
            <person name="Ashton N."/>
            <person name="Barbazuk W.B."/>
            <person name="Barker E."/>
            <person name="Bennetzen J."/>
            <person name="Bezanilla M."/>
            <person name="Blankenship R."/>
            <person name="Cho S.H."/>
            <person name="Dutcher S."/>
            <person name="Estelle M."/>
            <person name="Fawcett J.A."/>
            <person name="Gundlach H."/>
            <person name="Hanada K."/>
            <person name="Heyl A."/>
            <person name="Hicks K.A."/>
            <person name="Hugh J."/>
            <person name="Lohr M."/>
            <person name="Mayer K."/>
            <person name="Melkozernov A."/>
            <person name="Murata T."/>
            <person name="Nelson D."/>
            <person name="Pils B."/>
            <person name="Prigge M."/>
            <person name="Reiss B."/>
            <person name="Renner T."/>
            <person name="Rombauts S."/>
            <person name="Rushton P."/>
            <person name="Sanderfoot A."/>
            <person name="Schween G."/>
            <person name="Shiu S.-H."/>
            <person name="Stueber K."/>
            <person name="Theodoulou F.L."/>
            <person name="Tu H."/>
            <person name="Van de Peer Y."/>
            <person name="Verrier P.J."/>
            <person name="Waters E."/>
            <person name="Wood A."/>
            <person name="Yang L."/>
            <person name="Cove D."/>
            <person name="Cuming A."/>
            <person name="Hasebe M."/>
            <person name="Lucas S."/>
            <person name="Mishler D.B."/>
            <person name="Reski R."/>
            <person name="Grigoriev I."/>
            <person name="Quatrano R.S."/>
            <person name="Boore J.L."/>
        </authorList>
    </citation>
    <scope>NUCLEOTIDE SEQUENCE [LARGE SCALE GENOMIC DNA]</scope>
    <source>
        <strain evidence="3 4">cv. Gransden 2004</strain>
    </source>
</reference>
<dbReference type="Gramene" id="Pp3c16_8650V3.2">
    <property type="protein sequence ID" value="Pp3c16_8650V3.2"/>
    <property type="gene ID" value="Pp3c16_8650"/>
</dbReference>
<dbReference type="Proteomes" id="UP000006727">
    <property type="component" value="Chromosome 16"/>
</dbReference>
<dbReference type="EnsemblPlants" id="Pp3c16_8650V3.2">
    <property type="protein sequence ID" value="Pp3c16_8650V3.2"/>
    <property type="gene ID" value="Pp3c16_8650"/>
</dbReference>
<dbReference type="Pfam" id="PF03194">
    <property type="entry name" value="LUC7"/>
    <property type="match status" value="2"/>
</dbReference>
<dbReference type="EMBL" id="ABEU02000016">
    <property type="status" value="NOT_ANNOTATED_CDS"/>
    <property type="molecule type" value="Genomic_DNA"/>
</dbReference>
<dbReference type="GO" id="GO:0003729">
    <property type="term" value="F:mRNA binding"/>
    <property type="evidence" value="ECO:0007669"/>
    <property type="project" value="InterPro"/>
</dbReference>
<protein>
    <submittedName>
        <fullName evidence="3">Uncharacterized protein</fullName>
    </submittedName>
</protein>
<dbReference type="GO" id="GO:0005685">
    <property type="term" value="C:U1 snRNP"/>
    <property type="evidence" value="ECO:0007669"/>
    <property type="project" value="InterPro"/>
</dbReference>
<dbReference type="EnsemblPlants" id="Pp3c16_8650V3.5">
    <property type="protein sequence ID" value="Pp3c16_8650V3.5"/>
    <property type="gene ID" value="Pp3c16_8650"/>
</dbReference>
<evidence type="ECO:0000313" key="3">
    <source>
        <dbReference type="EnsemblPlants" id="Pp3c16_8650V3.5"/>
    </source>
</evidence>
<dbReference type="PANTHER" id="PTHR12375">
    <property type="entry name" value="RNA-BINDING PROTEIN LUC7-RELATED"/>
    <property type="match status" value="1"/>
</dbReference>
<feature type="compositionally biased region" description="Basic and acidic residues" evidence="2">
    <location>
        <begin position="421"/>
        <end position="433"/>
    </location>
</feature>
<dbReference type="RefSeq" id="XP_024399329.1">
    <property type="nucleotide sequence ID" value="XM_024543561.2"/>
</dbReference>
<gene>
    <name evidence="3" type="primary">LOC112293755</name>
</gene>
<dbReference type="GeneID" id="112293755"/>
<keyword evidence="4" id="KW-1185">Reference proteome</keyword>
<name>A0A7I4B521_PHYPA</name>
<evidence type="ECO:0000256" key="1">
    <source>
        <dbReference type="ARBA" id="ARBA00005655"/>
    </source>
</evidence>
<evidence type="ECO:0000256" key="2">
    <source>
        <dbReference type="SAM" id="MobiDB-lite"/>
    </source>
</evidence>